<evidence type="ECO:0000313" key="3">
    <source>
        <dbReference type="EMBL" id="CAF1026208.1"/>
    </source>
</evidence>
<keyword evidence="2" id="KW-1133">Transmembrane helix</keyword>
<feature type="transmembrane region" description="Helical" evidence="2">
    <location>
        <begin position="441"/>
        <end position="461"/>
    </location>
</feature>
<dbReference type="AlphaFoldDB" id="A0A814ILY3"/>
<feature type="transmembrane region" description="Helical" evidence="2">
    <location>
        <begin position="376"/>
        <end position="393"/>
    </location>
</feature>
<name>A0A814ILY3_9BILA</name>
<accession>A0A814ILY3</accession>
<feature type="transmembrane region" description="Helical" evidence="2">
    <location>
        <begin position="572"/>
        <end position="595"/>
    </location>
</feature>
<sequence length="737" mass="83330">MNSAMASTQSSSAKNNNNGKPFAHVRQSPIKRTTVHPTPTVATDEHASKSSALSSEINHTFEYMIMMKSAKNVQNNSIFKKHTWKYNDEELIENVVLNIIKKSVEDEQTKSSSIDIAIVLDNKIVSDHQKSIHSLLMGQSSPVLYILVVRSQQKNIQTNDGSSAASHQMLTSSSIFHSFEDKDFIFVYYTGNEQRPSAQVKQSATRFLVLQDVQSESTLESIRDKAKKTATYNCLLKSFPATEDGMKSLFDDIKHQYLKPLETAIQTKIIVPELNKWKLIPWRQVFITIGIIVGVTLALPIVGVIAIWRHTNNTNSNEKNVKQGLIALKIMGSTLLAVMSPLFYINYFAIAVYQYFLSEMNYWNIVFLEAYWPFMLHWHAILMIGIVLFYYCVSKTEKSKQTVVERCYEDARSDFYEKNAVSIGTTRIESSDDFQCSCTGCVLPGVGIGFYLIVTSFHVLIPELIRQFGSNIELNTSPTLNYTGLPWYGRFVEASYLGAGTVYNLFFFAMILLAWITYINLAGKVDKIMASVTNNDRFIEQKTGAYYDLRKPGNLDYFISQFKQEVANTDPFGYCLATITYAFFIDALLIIIAVYRLFFVSVSVNVLTVLLLIDIIVLSLPIIGFLIIVAYINQRITIDAQQLIKRTITETTMKLIDIKSIKKKTDAVDNEQESLENGIAYLSAMSDFIENEKKRYCICLFFFLVVDMDMVRKTAVSIVTGIAASLFTLIKGKSLLA</sequence>
<feature type="transmembrane region" description="Helical" evidence="2">
    <location>
        <begin position="330"/>
        <end position="356"/>
    </location>
</feature>
<reference evidence="3" key="1">
    <citation type="submission" date="2021-02" db="EMBL/GenBank/DDBJ databases">
        <authorList>
            <person name="Nowell W R."/>
        </authorList>
    </citation>
    <scope>NUCLEOTIDE SEQUENCE</scope>
</reference>
<dbReference type="Proteomes" id="UP000663877">
    <property type="component" value="Unassembled WGS sequence"/>
</dbReference>
<dbReference type="EMBL" id="CAJNOI010000083">
    <property type="protein sequence ID" value="CAF1026208.1"/>
    <property type="molecule type" value="Genomic_DNA"/>
</dbReference>
<comment type="caution">
    <text evidence="3">The sequence shown here is derived from an EMBL/GenBank/DDBJ whole genome shotgun (WGS) entry which is preliminary data.</text>
</comment>
<proteinExistence type="predicted"/>
<protein>
    <submittedName>
        <fullName evidence="3">Uncharacterized protein</fullName>
    </submittedName>
</protein>
<gene>
    <name evidence="3" type="ORF">BJG266_LOCUS17276</name>
</gene>
<feature type="compositionally biased region" description="Polar residues" evidence="1">
    <location>
        <begin position="1"/>
        <end position="19"/>
    </location>
</feature>
<feature type="transmembrane region" description="Helical" evidence="2">
    <location>
        <begin position="285"/>
        <end position="309"/>
    </location>
</feature>
<evidence type="ECO:0000256" key="1">
    <source>
        <dbReference type="SAM" id="MobiDB-lite"/>
    </source>
</evidence>
<feature type="transmembrane region" description="Helical" evidence="2">
    <location>
        <begin position="502"/>
        <end position="521"/>
    </location>
</feature>
<feature type="transmembrane region" description="Helical" evidence="2">
    <location>
        <begin position="607"/>
        <end position="632"/>
    </location>
</feature>
<keyword evidence="2" id="KW-0472">Membrane</keyword>
<organism evidence="3 4">
    <name type="scientific">Adineta steineri</name>
    <dbReference type="NCBI Taxonomy" id="433720"/>
    <lineage>
        <taxon>Eukaryota</taxon>
        <taxon>Metazoa</taxon>
        <taxon>Spiralia</taxon>
        <taxon>Gnathifera</taxon>
        <taxon>Rotifera</taxon>
        <taxon>Eurotatoria</taxon>
        <taxon>Bdelloidea</taxon>
        <taxon>Adinetida</taxon>
        <taxon>Adinetidae</taxon>
        <taxon>Adineta</taxon>
    </lineage>
</organism>
<evidence type="ECO:0000313" key="4">
    <source>
        <dbReference type="Proteomes" id="UP000663877"/>
    </source>
</evidence>
<feature type="region of interest" description="Disordered" evidence="1">
    <location>
        <begin position="1"/>
        <end position="51"/>
    </location>
</feature>
<keyword evidence="2" id="KW-0812">Transmembrane</keyword>
<evidence type="ECO:0000256" key="2">
    <source>
        <dbReference type="SAM" id="Phobius"/>
    </source>
</evidence>